<feature type="domain" description="Methyl-accepting transducer" evidence="4">
    <location>
        <begin position="220"/>
        <end position="456"/>
    </location>
</feature>
<feature type="transmembrane region" description="Helical" evidence="3">
    <location>
        <begin position="79"/>
        <end position="96"/>
    </location>
</feature>
<dbReference type="AlphaFoldDB" id="A0A147K8W6"/>
<dbReference type="PANTHER" id="PTHR32089">
    <property type="entry name" value="METHYL-ACCEPTING CHEMOTAXIS PROTEIN MCPB"/>
    <property type="match status" value="1"/>
</dbReference>
<comment type="caution">
    <text evidence="5">The sequence shown here is derived from an EMBL/GenBank/DDBJ whole genome shotgun (WGS) entry which is preliminary data.</text>
</comment>
<gene>
    <name evidence="5" type="ORF">Q75_07350</name>
</gene>
<keyword evidence="3" id="KW-1133">Transmembrane helix</keyword>
<sequence>MNNWRINQSSHAILFLSALTVIISIIVRILHEFGFLQQYVTLLNLSPLTPNLELLKNILFIIPIALYILALIGRTKSFLPILLTLTLTFSSISIIANGSGLVEYHFSIFMVIAIIASFNSVQLILLSTIIFALQHFIGYFAFPELICGTDEYSFSLLLIHAIFLLLTSGATILLILSKLKNEDAMKQSEDEHIENIHKLLLQLQRTSDQVTKVSTSIAFGAKETNNGAQEIASSIQLMNTGAHSQVIKLEENARLLSSFTKMVDELKTNSDSVLHFIQNSLEEINNGGKSVESSLLQFEKIQETAEKIAQVFAEFKLNTKQIEQFTTIIGDIADQTNMLALNASIEAARAGEAGKGFAVVAEEVRKLASQSEEATKNITSLMSLINGKSEEVVERVNQNHKEITLGTHLMNLTNETFNSIKQYSTQIQQKVQMVHESTDLLSGTGYEMACAMEDVSIISNTALSRSESISSAATQQLDTVQTLNEITESLSDLSEQLTNMVHEVKKNL</sequence>
<evidence type="ECO:0000259" key="4">
    <source>
        <dbReference type="PROSITE" id="PS50111"/>
    </source>
</evidence>
<keyword evidence="3" id="KW-0472">Membrane</keyword>
<reference evidence="5 6" key="1">
    <citation type="journal article" date="2016" name="Front. Microbiol.">
        <title>Microevolution Analysis of Bacillus coahuilensis Unveils Differences in Phosphorus Acquisition Strategies and Their Regulation.</title>
        <authorList>
            <person name="Gomez-Lunar Z."/>
            <person name="Hernandez-Gonzalez I."/>
            <person name="Rodriguez-Torres M.D."/>
            <person name="Souza V."/>
            <person name="Olmedo-Alvarez G."/>
        </authorList>
    </citation>
    <scope>NUCLEOTIDE SEQUENCE [LARGE SCALE GENOMIC DNA]</scope>
    <source>
        <strain evidence="6">p1.1.43</strain>
    </source>
</reference>
<dbReference type="SMART" id="SM00283">
    <property type="entry name" value="MA"/>
    <property type="match status" value="1"/>
</dbReference>
<dbReference type="GO" id="GO:0016020">
    <property type="term" value="C:membrane"/>
    <property type="evidence" value="ECO:0007669"/>
    <property type="project" value="InterPro"/>
</dbReference>
<evidence type="ECO:0000256" key="1">
    <source>
        <dbReference type="ARBA" id="ARBA00023224"/>
    </source>
</evidence>
<dbReference type="CDD" id="cd11386">
    <property type="entry name" value="MCP_signal"/>
    <property type="match status" value="1"/>
</dbReference>
<feature type="transmembrane region" description="Helical" evidence="3">
    <location>
        <begin position="54"/>
        <end position="72"/>
    </location>
</feature>
<dbReference type="OrthoDB" id="2166737at2"/>
<organism evidence="5 6">
    <name type="scientific">Bacillus coahuilensis p1.1.43</name>
    <dbReference type="NCBI Taxonomy" id="1150625"/>
    <lineage>
        <taxon>Bacteria</taxon>
        <taxon>Bacillati</taxon>
        <taxon>Bacillota</taxon>
        <taxon>Bacilli</taxon>
        <taxon>Bacillales</taxon>
        <taxon>Bacillaceae</taxon>
        <taxon>Bacillus</taxon>
    </lineage>
</organism>
<dbReference type="InterPro" id="IPR004089">
    <property type="entry name" value="MCPsignal_dom"/>
</dbReference>
<name>A0A147K8W6_9BACI</name>
<accession>A0A147K8W6</accession>
<evidence type="ECO:0000256" key="3">
    <source>
        <dbReference type="SAM" id="Phobius"/>
    </source>
</evidence>
<dbReference type="Proteomes" id="UP000074108">
    <property type="component" value="Unassembled WGS sequence"/>
</dbReference>
<dbReference type="Pfam" id="PF00015">
    <property type="entry name" value="MCPsignal"/>
    <property type="match status" value="1"/>
</dbReference>
<dbReference type="PATRIC" id="fig|1150625.3.peg.1547"/>
<proteinExistence type="predicted"/>
<keyword evidence="6" id="KW-1185">Reference proteome</keyword>
<dbReference type="PANTHER" id="PTHR32089:SF112">
    <property type="entry name" value="LYSOZYME-LIKE PROTEIN-RELATED"/>
    <property type="match status" value="1"/>
</dbReference>
<evidence type="ECO:0000313" key="5">
    <source>
        <dbReference type="EMBL" id="KUP06763.1"/>
    </source>
</evidence>
<dbReference type="STRING" id="1150625.Q75_07350"/>
<evidence type="ECO:0000313" key="6">
    <source>
        <dbReference type="Proteomes" id="UP000074108"/>
    </source>
</evidence>
<protein>
    <recommendedName>
        <fullName evidence="4">Methyl-accepting transducer domain-containing protein</fullName>
    </recommendedName>
</protein>
<keyword evidence="3" id="KW-0812">Transmembrane</keyword>
<dbReference type="Gene3D" id="1.10.287.950">
    <property type="entry name" value="Methyl-accepting chemotaxis protein"/>
    <property type="match status" value="1"/>
</dbReference>
<dbReference type="SUPFAM" id="SSF58104">
    <property type="entry name" value="Methyl-accepting chemotaxis protein (MCP) signaling domain"/>
    <property type="match status" value="1"/>
</dbReference>
<feature type="transmembrane region" description="Helical" evidence="3">
    <location>
        <begin position="154"/>
        <end position="176"/>
    </location>
</feature>
<feature type="transmembrane region" description="Helical" evidence="3">
    <location>
        <begin position="12"/>
        <end position="34"/>
    </location>
</feature>
<keyword evidence="1 2" id="KW-0807">Transducer</keyword>
<evidence type="ECO:0000256" key="2">
    <source>
        <dbReference type="PROSITE-ProRule" id="PRU00284"/>
    </source>
</evidence>
<dbReference type="GO" id="GO:0007165">
    <property type="term" value="P:signal transduction"/>
    <property type="evidence" value="ECO:0007669"/>
    <property type="project" value="UniProtKB-KW"/>
</dbReference>
<dbReference type="EMBL" id="LDYG01000027">
    <property type="protein sequence ID" value="KUP06763.1"/>
    <property type="molecule type" value="Genomic_DNA"/>
</dbReference>
<dbReference type="PROSITE" id="PS50111">
    <property type="entry name" value="CHEMOTAXIS_TRANSDUC_2"/>
    <property type="match status" value="1"/>
</dbReference>